<dbReference type="InterPro" id="IPR038729">
    <property type="entry name" value="Rad50/SbcC_AAA"/>
</dbReference>
<dbReference type="SUPFAM" id="SSF52540">
    <property type="entry name" value="P-loop containing nucleoside triphosphate hydrolases"/>
    <property type="match status" value="2"/>
</dbReference>
<dbReference type="InterPro" id="IPR027417">
    <property type="entry name" value="P-loop_NTPase"/>
</dbReference>
<name>A0A1M6JW47_PSEXY</name>
<evidence type="ECO:0000259" key="5">
    <source>
        <dbReference type="Pfam" id="PF13476"/>
    </source>
</evidence>
<evidence type="ECO:0000313" key="6">
    <source>
        <dbReference type="EMBL" id="SHJ50878.1"/>
    </source>
</evidence>
<evidence type="ECO:0000256" key="4">
    <source>
        <dbReference type="SAM" id="Coils"/>
    </source>
</evidence>
<evidence type="ECO:0000256" key="2">
    <source>
        <dbReference type="ARBA" id="ARBA00011322"/>
    </source>
</evidence>
<dbReference type="Pfam" id="PF13476">
    <property type="entry name" value="AAA_23"/>
    <property type="match status" value="1"/>
</dbReference>
<dbReference type="AlphaFoldDB" id="A0A1M6JW47"/>
<dbReference type="RefSeq" id="WP_072918944.1">
    <property type="nucleotide sequence ID" value="NZ_FQYQ01000026.1"/>
</dbReference>
<reference evidence="6 7" key="1">
    <citation type="submission" date="2016-11" db="EMBL/GenBank/DDBJ databases">
        <authorList>
            <person name="Jaros S."/>
            <person name="Januszkiewicz K."/>
            <person name="Wedrychowicz H."/>
        </authorList>
    </citation>
    <scope>NUCLEOTIDE SEQUENCE [LARGE SCALE GENOMIC DNA]</scope>
    <source>
        <strain evidence="6 7">DSM 14809</strain>
    </source>
</reference>
<dbReference type="GO" id="GO:0016887">
    <property type="term" value="F:ATP hydrolysis activity"/>
    <property type="evidence" value="ECO:0007669"/>
    <property type="project" value="InterPro"/>
</dbReference>
<dbReference type="EMBL" id="FQYQ01000026">
    <property type="protein sequence ID" value="SHJ50878.1"/>
    <property type="molecule type" value="Genomic_DNA"/>
</dbReference>
<feature type="coiled-coil region" evidence="4">
    <location>
        <begin position="231"/>
        <end position="265"/>
    </location>
</feature>
<gene>
    <name evidence="6" type="ORF">SAMN02745725_02703</name>
</gene>
<dbReference type="GO" id="GO:0006302">
    <property type="term" value="P:double-strand break repair"/>
    <property type="evidence" value="ECO:0007669"/>
    <property type="project" value="InterPro"/>
</dbReference>
<comment type="similarity">
    <text evidence="1">Belongs to the SMC family. SbcC subfamily.</text>
</comment>
<dbReference type="PANTHER" id="PTHR32114:SF2">
    <property type="entry name" value="ABC TRANSPORTER ABCH.3"/>
    <property type="match status" value="1"/>
</dbReference>
<organism evidence="6 7">
    <name type="scientific">Pseudobutyrivibrio xylanivorans DSM 14809</name>
    <dbReference type="NCBI Taxonomy" id="1123012"/>
    <lineage>
        <taxon>Bacteria</taxon>
        <taxon>Bacillati</taxon>
        <taxon>Bacillota</taxon>
        <taxon>Clostridia</taxon>
        <taxon>Lachnospirales</taxon>
        <taxon>Lachnospiraceae</taxon>
        <taxon>Pseudobutyrivibrio</taxon>
    </lineage>
</organism>
<dbReference type="Proteomes" id="UP000184185">
    <property type="component" value="Unassembled WGS sequence"/>
</dbReference>
<evidence type="ECO:0000256" key="3">
    <source>
        <dbReference type="ARBA" id="ARBA00013368"/>
    </source>
</evidence>
<feature type="domain" description="Rad50/SbcC-type AAA" evidence="5">
    <location>
        <begin position="5"/>
        <end position="297"/>
    </location>
</feature>
<evidence type="ECO:0000313" key="7">
    <source>
        <dbReference type="Proteomes" id="UP000184185"/>
    </source>
</evidence>
<evidence type="ECO:0000256" key="1">
    <source>
        <dbReference type="ARBA" id="ARBA00006930"/>
    </source>
</evidence>
<dbReference type="PANTHER" id="PTHR32114">
    <property type="entry name" value="ABC TRANSPORTER ABCH.3"/>
    <property type="match status" value="1"/>
</dbReference>
<proteinExistence type="inferred from homology"/>
<comment type="subunit">
    <text evidence="2">Heterodimer of SbcC and SbcD.</text>
</comment>
<sequence length="680" mass="77404">MKFKKLTINNFMRFKGEQVIEFSCLPDKNVTVVLGDNTVGKTTCAQAIRWVLYGDLISTQYADTKKITILNTDVLSDMTANDYADVSVELLIEAEVNGVNNDYRIIRKGTFVRKFPQLKAEQRSESLKMYVKDYTTGSETPFDNTGADKGKVDELISELLPKDLSNYFLFDGERWSDPDNTKNDIKDSIYTLVGISPIRQMKEHLGEYGTNGRSSVIKTLRSKKTGNGGEYDTLTKNVEDLYSRIEQQKKNIEDANINADYYKKKAEEIQAFLDENPNVESDQRECKHLESVISTTNDRLKSYSKDVVSQFSNSHRYFAAPLLQDIVEMLDGVELEGIDLPGVTDKTIDTILSNHKCLCGHEVHENSFEEKELLKLKRLVPPAVIGTIVGNFKDKLNQWSSNSADLYDDIKEKADAYQNDYYTLEDTEEELAKMEKKIDRKINFASERQKMNSFKSQENTERSKAAQAKGIIESLESSIKTKEAQIASLEDRNKANARIDRYIAYAESLYKTACEIYDTKEKAVLGDLNAIIEKNFREMFNEQEKFAKLDENYNLHLYYKSLREGVSYTNMEATGLSEGEKVARNFAFIVSILELANNSKDEGEDAQRMPLVLDGPFSKLSDVNTSKVAGVLPSVANQVIIFMLDKDWEPSGLEEYTDPRFKYRVSKSIDENSSTIERQV</sequence>
<feature type="coiled-coil region" evidence="4">
    <location>
        <begin position="424"/>
        <end position="492"/>
    </location>
</feature>
<protein>
    <recommendedName>
        <fullName evidence="3">Nuclease SbcCD subunit C</fullName>
    </recommendedName>
</protein>
<keyword evidence="4" id="KW-0175">Coiled coil</keyword>
<accession>A0A1M6JW47</accession>
<keyword evidence="7" id="KW-1185">Reference proteome</keyword>
<dbReference type="Gene3D" id="3.40.50.300">
    <property type="entry name" value="P-loop containing nucleotide triphosphate hydrolases"/>
    <property type="match status" value="2"/>
</dbReference>
<dbReference type="OrthoDB" id="9795626at2"/>